<dbReference type="Proteomes" id="UP001056384">
    <property type="component" value="Chromosome 8"/>
</dbReference>
<keyword evidence="2 6" id="KW-0812">Transmembrane</keyword>
<dbReference type="EMBL" id="CP099425">
    <property type="protein sequence ID" value="USW56124.1"/>
    <property type="molecule type" value="Genomic_DNA"/>
</dbReference>
<evidence type="ECO:0000259" key="8">
    <source>
        <dbReference type="PROSITE" id="PS51328"/>
    </source>
</evidence>
<dbReference type="GO" id="GO:0005537">
    <property type="term" value="F:D-mannose binding"/>
    <property type="evidence" value="ECO:0007669"/>
    <property type="project" value="TreeGrafter"/>
</dbReference>
<dbReference type="GO" id="GO:0005789">
    <property type="term" value="C:endoplasmic reticulum membrane"/>
    <property type="evidence" value="ECO:0007669"/>
    <property type="project" value="TreeGrafter"/>
</dbReference>
<dbReference type="InterPro" id="IPR013320">
    <property type="entry name" value="ConA-like_dom_sf"/>
</dbReference>
<evidence type="ECO:0000256" key="3">
    <source>
        <dbReference type="ARBA" id="ARBA00022729"/>
    </source>
</evidence>
<comment type="subcellular location">
    <subcellularLocation>
        <location evidence="1">Membrane</location>
        <topology evidence="1">Single-pass type I membrane protein</topology>
    </subcellularLocation>
</comment>
<reference evidence="9" key="1">
    <citation type="submission" date="2022-06" db="EMBL/GenBank/DDBJ databases">
        <title>Complete genome sequences of two strains of the flax pathogen Septoria linicola.</title>
        <authorList>
            <person name="Lapalu N."/>
            <person name="Simon A."/>
            <person name="Demenou B."/>
            <person name="Paumier D."/>
            <person name="Guillot M.-P."/>
            <person name="Gout L."/>
            <person name="Valade R."/>
        </authorList>
    </citation>
    <scope>NUCLEOTIDE SEQUENCE</scope>
    <source>
        <strain evidence="9">SE15195</strain>
    </source>
</reference>
<dbReference type="PROSITE" id="PS51328">
    <property type="entry name" value="L_LECTIN_LIKE"/>
    <property type="match status" value="1"/>
</dbReference>
<feature type="transmembrane region" description="Helical" evidence="6">
    <location>
        <begin position="427"/>
        <end position="445"/>
    </location>
</feature>
<evidence type="ECO:0000313" key="10">
    <source>
        <dbReference type="Proteomes" id="UP001056384"/>
    </source>
</evidence>
<sequence>MAFLWIPQPLKWLVFATLASAVDRFAPPIDSLSFGHKGDMAPGQNLPGWHHSSVNHEVQVLRDRVILTPPVPGMAKGALWSAASIGEHSDWTAQLDFRASGQETGSGNIQVWYTQDGDTIGADSVYNAQKFDGLVIVVDQYGGSGGKIRGFLNDNSVNFRTSASLESLAFGHCDYSYRNLGRPSKLKITNRGGLTVTIDDKTCFSSDKIFLPAGNNYHFGITATTGENPDSFEATKFVVSTGGDPITGGQQGYPGNTAQQPIQGEQQQHHNAPHINKMDSMPGSPEMLPDRDADTIRSQTEQFADLHNRVQAISHHMGTLYHEIKAIADKIDAKHSEVVNRVQNIGGSRDTGLPPETVGKINALHDRVSSIESVVNIIRNDLEGKDYKQSMDELHTAMSFLHHNFHHGIDGKMEMAIKTHGPSTSQMIFTIIGFQLLMVLGYAFYKRKRHSQPKKYL</sequence>
<dbReference type="PANTHER" id="PTHR12223:SF28">
    <property type="entry name" value="LECTIN, MANNOSE BINDING 1 LIKE"/>
    <property type="match status" value="1"/>
</dbReference>
<feature type="chain" id="PRO_5040205433" evidence="7">
    <location>
        <begin position="22"/>
        <end position="457"/>
    </location>
</feature>
<proteinExistence type="predicted"/>
<gene>
    <name evidence="9" type="ORF">Slin15195_G094430</name>
</gene>
<evidence type="ECO:0000256" key="5">
    <source>
        <dbReference type="ARBA" id="ARBA00023136"/>
    </source>
</evidence>
<dbReference type="GO" id="GO:0006888">
    <property type="term" value="P:endoplasmic reticulum to Golgi vesicle-mediated transport"/>
    <property type="evidence" value="ECO:0007669"/>
    <property type="project" value="TreeGrafter"/>
</dbReference>
<dbReference type="GO" id="GO:0030134">
    <property type="term" value="C:COPII-coated ER to Golgi transport vesicle"/>
    <property type="evidence" value="ECO:0007669"/>
    <property type="project" value="TreeGrafter"/>
</dbReference>
<evidence type="ECO:0000313" key="9">
    <source>
        <dbReference type="EMBL" id="USW56124.1"/>
    </source>
</evidence>
<evidence type="ECO:0000256" key="1">
    <source>
        <dbReference type="ARBA" id="ARBA00004479"/>
    </source>
</evidence>
<dbReference type="Gene3D" id="2.60.120.200">
    <property type="match status" value="1"/>
</dbReference>
<dbReference type="PANTHER" id="PTHR12223">
    <property type="entry name" value="VESICULAR MANNOSE-BINDING LECTIN"/>
    <property type="match status" value="1"/>
</dbReference>
<protein>
    <submittedName>
        <fullName evidence="9">Legume-like lectin, concanavalin A-like lectin/glucanase domain superfamily</fullName>
    </submittedName>
</protein>
<evidence type="ECO:0000256" key="7">
    <source>
        <dbReference type="SAM" id="SignalP"/>
    </source>
</evidence>
<keyword evidence="3 7" id="KW-0732">Signal</keyword>
<evidence type="ECO:0000256" key="6">
    <source>
        <dbReference type="SAM" id="Phobius"/>
    </source>
</evidence>
<dbReference type="GO" id="GO:0005793">
    <property type="term" value="C:endoplasmic reticulum-Golgi intermediate compartment"/>
    <property type="evidence" value="ECO:0007669"/>
    <property type="project" value="TreeGrafter"/>
</dbReference>
<organism evidence="9 10">
    <name type="scientific">Septoria linicola</name>
    <dbReference type="NCBI Taxonomy" id="215465"/>
    <lineage>
        <taxon>Eukaryota</taxon>
        <taxon>Fungi</taxon>
        <taxon>Dikarya</taxon>
        <taxon>Ascomycota</taxon>
        <taxon>Pezizomycotina</taxon>
        <taxon>Dothideomycetes</taxon>
        <taxon>Dothideomycetidae</taxon>
        <taxon>Mycosphaerellales</taxon>
        <taxon>Mycosphaerellaceae</taxon>
        <taxon>Septoria</taxon>
    </lineage>
</organism>
<feature type="signal peptide" evidence="7">
    <location>
        <begin position="1"/>
        <end position="21"/>
    </location>
</feature>
<accession>A0A9Q9AWB0</accession>
<dbReference type="InterPro" id="IPR051136">
    <property type="entry name" value="Intracellular_Lectin-GPT"/>
</dbReference>
<evidence type="ECO:0000256" key="2">
    <source>
        <dbReference type="ARBA" id="ARBA00022692"/>
    </source>
</evidence>
<dbReference type="InterPro" id="IPR005052">
    <property type="entry name" value="Lectin_leg"/>
</dbReference>
<feature type="domain" description="L-type lectin-like" evidence="8">
    <location>
        <begin position="31"/>
        <end position="242"/>
    </location>
</feature>
<keyword evidence="5 6" id="KW-0472">Membrane</keyword>
<dbReference type="SUPFAM" id="SSF49899">
    <property type="entry name" value="Concanavalin A-like lectins/glucanases"/>
    <property type="match status" value="1"/>
</dbReference>
<evidence type="ECO:0000256" key="4">
    <source>
        <dbReference type="ARBA" id="ARBA00022989"/>
    </source>
</evidence>
<name>A0A9Q9AWB0_9PEZI</name>
<dbReference type="GO" id="GO:0000139">
    <property type="term" value="C:Golgi membrane"/>
    <property type="evidence" value="ECO:0007669"/>
    <property type="project" value="TreeGrafter"/>
</dbReference>
<keyword evidence="10" id="KW-1185">Reference proteome</keyword>
<keyword evidence="4 6" id="KW-1133">Transmembrane helix</keyword>
<dbReference type="AlphaFoldDB" id="A0A9Q9AWB0"/>
<dbReference type="Pfam" id="PF03388">
    <property type="entry name" value="Lectin_leg-like"/>
    <property type="match status" value="1"/>
</dbReference>